<dbReference type="AlphaFoldDB" id="A0A7T5VAS5"/>
<gene>
    <name evidence="3" type="ORF">HP555_00550</name>
</gene>
<dbReference type="SUPFAM" id="SSF54637">
    <property type="entry name" value="Thioesterase/thiol ester dehydrase-isomerase"/>
    <property type="match status" value="1"/>
</dbReference>
<dbReference type="GO" id="GO:0047617">
    <property type="term" value="F:fatty acyl-CoA hydrolase activity"/>
    <property type="evidence" value="ECO:0007669"/>
    <property type="project" value="TreeGrafter"/>
</dbReference>
<proteinExistence type="inferred from homology"/>
<accession>A0A7T5VAS5</accession>
<dbReference type="Gene3D" id="3.10.129.10">
    <property type="entry name" value="Hotdog Thioesterase"/>
    <property type="match status" value="1"/>
</dbReference>
<dbReference type="CDD" id="cd00586">
    <property type="entry name" value="4HBT"/>
    <property type="match status" value="1"/>
</dbReference>
<dbReference type="EMBL" id="CP054140">
    <property type="protein sequence ID" value="QQG64453.1"/>
    <property type="molecule type" value="Genomic_DNA"/>
</dbReference>
<dbReference type="Proteomes" id="UP000596092">
    <property type="component" value="Chromosome"/>
</dbReference>
<dbReference type="PANTHER" id="PTHR31793:SF27">
    <property type="entry name" value="NOVEL THIOESTERASE SUPERFAMILY DOMAIN AND SAPOSIN A-TYPE DOMAIN CONTAINING PROTEIN (0610012H03RIK)"/>
    <property type="match status" value="1"/>
</dbReference>
<name>A0A7T5VAS5_9BACT</name>
<comment type="similarity">
    <text evidence="1">Belongs to the 4-hydroxybenzoyl-CoA thioesterase family.</text>
</comment>
<reference evidence="3 4" key="1">
    <citation type="submission" date="2020-05" db="EMBL/GenBank/DDBJ databases">
        <title>Complete genome of Desulfobulbus oligotrophicus.</title>
        <authorList>
            <person name="Podar M."/>
        </authorList>
    </citation>
    <scope>NUCLEOTIDE SEQUENCE [LARGE SCALE GENOMIC DNA]</scope>
    <source>
        <strain evidence="3 4">Prop6</strain>
    </source>
</reference>
<dbReference type="KEGG" id="dog:HP555_00550"/>
<evidence type="ECO:0000256" key="2">
    <source>
        <dbReference type="ARBA" id="ARBA00022801"/>
    </source>
</evidence>
<dbReference type="RefSeq" id="WP_199263287.1">
    <property type="nucleotide sequence ID" value="NZ_CP054140.1"/>
</dbReference>
<organism evidence="3 4">
    <name type="scientific">Desulfobulbus oligotrophicus</name>
    <dbReference type="NCBI Taxonomy" id="1909699"/>
    <lineage>
        <taxon>Bacteria</taxon>
        <taxon>Pseudomonadati</taxon>
        <taxon>Thermodesulfobacteriota</taxon>
        <taxon>Desulfobulbia</taxon>
        <taxon>Desulfobulbales</taxon>
        <taxon>Desulfobulbaceae</taxon>
        <taxon>Desulfobulbus</taxon>
    </lineage>
</organism>
<dbReference type="InterPro" id="IPR050563">
    <property type="entry name" value="4-hydroxybenzoyl-CoA_TE"/>
</dbReference>
<dbReference type="PIRSF" id="PIRSF003230">
    <property type="entry name" value="YbgC"/>
    <property type="match status" value="1"/>
</dbReference>
<dbReference type="NCBIfam" id="TIGR00051">
    <property type="entry name" value="YbgC/FadM family acyl-CoA thioesterase"/>
    <property type="match status" value="1"/>
</dbReference>
<dbReference type="InterPro" id="IPR006684">
    <property type="entry name" value="YbgC/YbaW"/>
</dbReference>
<evidence type="ECO:0000313" key="4">
    <source>
        <dbReference type="Proteomes" id="UP000596092"/>
    </source>
</evidence>
<dbReference type="PANTHER" id="PTHR31793">
    <property type="entry name" value="4-HYDROXYBENZOYL-COA THIOESTERASE FAMILY MEMBER"/>
    <property type="match status" value="1"/>
</dbReference>
<dbReference type="Pfam" id="PF13279">
    <property type="entry name" value="4HBT_2"/>
    <property type="match status" value="1"/>
</dbReference>
<dbReference type="InterPro" id="IPR029069">
    <property type="entry name" value="HotDog_dom_sf"/>
</dbReference>
<keyword evidence="4" id="KW-1185">Reference proteome</keyword>
<protein>
    <submittedName>
        <fullName evidence="3">Acyl-CoA thioesterase</fullName>
    </submittedName>
</protein>
<evidence type="ECO:0000256" key="1">
    <source>
        <dbReference type="ARBA" id="ARBA00005953"/>
    </source>
</evidence>
<sequence>MSKLAVNLEEPIFTTTYRVIYGDTDAAGVVYNANYLRYFEIGRTEMMRAWALPYRAIEELGCVLPVTESYLRFKAPAAYDDLLTIATSLVEAGKVSCRLHYAVSRQDSDRLTLLAKGFTVHACVNRQGKLTPFPPVVLEKLTAMLGNR</sequence>
<keyword evidence="2" id="KW-0378">Hydrolase</keyword>
<evidence type="ECO:0000313" key="3">
    <source>
        <dbReference type="EMBL" id="QQG64453.1"/>
    </source>
</evidence>